<dbReference type="AlphaFoldDB" id="A0A4U6TCM4"/>
<reference evidence="1" key="1">
    <citation type="submission" date="2019-03" db="EMBL/GenBank/DDBJ databases">
        <title>WGS assembly of Setaria viridis.</title>
        <authorList>
            <person name="Huang P."/>
            <person name="Jenkins J."/>
            <person name="Grimwood J."/>
            <person name="Barry K."/>
            <person name="Healey A."/>
            <person name="Mamidi S."/>
            <person name="Sreedasyam A."/>
            <person name="Shu S."/>
            <person name="Feldman M."/>
            <person name="Wu J."/>
            <person name="Yu Y."/>
            <person name="Chen C."/>
            <person name="Johnson J."/>
            <person name="Rokhsar D."/>
            <person name="Baxter I."/>
            <person name="Schmutz J."/>
            <person name="Brutnell T."/>
            <person name="Kellogg E."/>
        </authorList>
    </citation>
    <scope>NUCLEOTIDE SEQUENCE [LARGE SCALE GENOMIC DNA]</scope>
</reference>
<accession>A0A4U6TCM4</accession>
<evidence type="ECO:0000313" key="2">
    <source>
        <dbReference type="Proteomes" id="UP000298652"/>
    </source>
</evidence>
<evidence type="ECO:0000313" key="1">
    <source>
        <dbReference type="EMBL" id="TKV98713.1"/>
    </source>
</evidence>
<gene>
    <name evidence="1" type="ORF">SEVIR_9G577400v2</name>
</gene>
<dbReference type="Proteomes" id="UP000298652">
    <property type="component" value="Chromosome 9"/>
</dbReference>
<dbReference type="Pfam" id="PF08513">
    <property type="entry name" value="LisH"/>
    <property type="match status" value="1"/>
</dbReference>
<proteinExistence type="predicted"/>
<dbReference type="InterPro" id="IPR006594">
    <property type="entry name" value="LisH"/>
</dbReference>
<organism evidence="1 2">
    <name type="scientific">Setaria viridis</name>
    <name type="common">Green bristlegrass</name>
    <name type="synonym">Setaria italica subsp. viridis</name>
    <dbReference type="NCBI Taxonomy" id="4556"/>
    <lineage>
        <taxon>Eukaryota</taxon>
        <taxon>Viridiplantae</taxon>
        <taxon>Streptophyta</taxon>
        <taxon>Embryophyta</taxon>
        <taxon>Tracheophyta</taxon>
        <taxon>Spermatophyta</taxon>
        <taxon>Magnoliopsida</taxon>
        <taxon>Liliopsida</taxon>
        <taxon>Poales</taxon>
        <taxon>Poaceae</taxon>
        <taxon>PACMAD clade</taxon>
        <taxon>Panicoideae</taxon>
        <taxon>Panicodae</taxon>
        <taxon>Paniceae</taxon>
        <taxon>Cenchrinae</taxon>
        <taxon>Setaria</taxon>
    </lineage>
</organism>
<name>A0A4U6TCM4_SETVI</name>
<dbReference type="EMBL" id="CM016560">
    <property type="protein sequence ID" value="TKV98713.1"/>
    <property type="molecule type" value="Genomic_DNA"/>
</dbReference>
<dbReference type="PROSITE" id="PS50896">
    <property type="entry name" value="LISH"/>
    <property type="match status" value="1"/>
</dbReference>
<dbReference type="Gramene" id="TKV98713">
    <property type="protein sequence ID" value="TKV98713"/>
    <property type="gene ID" value="SEVIR_9G577400v2"/>
</dbReference>
<sequence length="41" mass="4789">MDREVSPPPPPYTTELDVYIYDYLIQRNLLATAEAFVKETE</sequence>
<protein>
    <submittedName>
        <fullName evidence="1">Uncharacterized protein</fullName>
    </submittedName>
</protein>
<keyword evidence="2" id="KW-1185">Reference proteome</keyword>